<dbReference type="InParanoid" id="G2Y954"/>
<proteinExistence type="predicted"/>
<reference evidence="2" key="1">
    <citation type="journal article" date="2011" name="PLoS Genet.">
        <title>Genomic analysis of the necrotrophic fungal pathogens Sclerotinia sclerotiorum and Botrytis cinerea.</title>
        <authorList>
            <person name="Amselem J."/>
            <person name="Cuomo C.A."/>
            <person name="van Kan J.A."/>
            <person name="Viaud M."/>
            <person name="Benito E.P."/>
            <person name="Couloux A."/>
            <person name="Coutinho P.M."/>
            <person name="de Vries R.P."/>
            <person name="Dyer P.S."/>
            <person name="Fillinger S."/>
            <person name="Fournier E."/>
            <person name="Gout L."/>
            <person name="Hahn M."/>
            <person name="Kohn L."/>
            <person name="Lapalu N."/>
            <person name="Plummer K.M."/>
            <person name="Pradier J.M."/>
            <person name="Quevillon E."/>
            <person name="Sharon A."/>
            <person name="Simon A."/>
            <person name="ten Have A."/>
            <person name="Tudzynski B."/>
            <person name="Tudzynski P."/>
            <person name="Wincker P."/>
            <person name="Andrew M."/>
            <person name="Anthouard V."/>
            <person name="Beever R.E."/>
            <person name="Beffa R."/>
            <person name="Benoit I."/>
            <person name="Bouzid O."/>
            <person name="Brault B."/>
            <person name="Chen Z."/>
            <person name="Choquer M."/>
            <person name="Collemare J."/>
            <person name="Cotton P."/>
            <person name="Danchin E.G."/>
            <person name="Da Silva C."/>
            <person name="Gautier A."/>
            <person name="Giraud C."/>
            <person name="Giraud T."/>
            <person name="Gonzalez C."/>
            <person name="Grossetete S."/>
            <person name="Guldener U."/>
            <person name="Henrissat B."/>
            <person name="Howlett B.J."/>
            <person name="Kodira C."/>
            <person name="Kretschmer M."/>
            <person name="Lappartient A."/>
            <person name="Leroch M."/>
            <person name="Levis C."/>
            <person name="Mauceli E."/>
            <person name="Neuveglise C."/>
            <person name="Oeser B."/>
            <person name="Pearson M."/>
            <person name="Poulain J."/>
            <person name="Poussereau N."/>
            <person name="Quesneville H."/>
            <person name="Rascle C."/>
            <person name="Schumacher J."/>
            <person name="Segurens B."/>
            <person name="Sexton A."/>
            <person name="Silva E."/>
            <person name="Sirven C."/>
            <person name="Soanes D.M."/>
            <person name="Talbot N.J."/>
            <person name="Templeton M."/>
            <person name="Yandava C."/>
            <person name="Yarden O."/>
            <person name="Zeng Q."/>
            <person name="Rollins J.A."/>
            <person name="Lebrun M.H."/>
            <person name="Dickman M."/>
        </authorList>
    </citation>
    <scope>NUCLEOTIDE SEQUENCE [LARGE SCALE GENOMIC DNA]</scope>
    <source>
        <strain evidence="2">T4</strain>
    </source>
</reference>
<evidence type="ECO:0000313" key="1">
    <source>
        <dbReference type="EMBL" id="CCD49130.1"/>
    </source>
</evidence>
<protein>
    <submittedName>
        <fullName evidence="1">Uncharacterized protein</fullName>
    </submittedName>
</protein>
<organism evidence="1 2">
    <name type="scientific">Botryotinia fuckeliana (strain T4)</name>
    <name type="common">Noble rot fungus</name>
    <name type="synonym">Botrytis cinerea</name>
    <dbReference type="NCBI Taxonomy" id="999810"/>
    <lineage>
        <taxon>Eukaryota</taxon>
        <taxon>Fungi</taxon>
        <taxon>Dikarya</taxon>
        <taxon>Ascomycota</taxon>
        <taxon>Pezizomycotina</taxon>
        <taxon>Leotiomycetes</taxon>
        <taxon>Helotiales</taxon>
        <taxon>Sclerotiniaceae</taxon>
        <taxon>Botrytis</taxon>
    </lineage>
</organism>
<name>G2Y954_BOTF4</name>
<dbReference type="EMBL" id="FQ790300">
    <property type="protein sequence ID" value="CCD49130.1"/>
    <property type="molecule type" value="Genomic_DNA"/>
</dbReference>
<dbReference type="AlphaFoldDB" id="G2Y954"/>
<evidence type="ECO:0000313" key="2">
    <source>
        <dbReference type="Proteomes" id="UP000008177"/>
    </source>
</evidence>
<dbReference type="Proteomes" id="UP000008177">
    <property type="component" value="Unplaced contigs"/>
</dbReference>
<dbReference type="HOGENOM" id="CLU_2145473_0_0_1"/>
<sequence>MLFIKATLLDKFVRKSNARCYPMAWMKLTCRLLMHELLQVVETTYVDFKRLKGWIRCKIYGFLSGYISHFSFEPVVNGEQGCRVGEESTVSLLMQGEKRGGLLKTLSMSPVE</sequence>
<gene>
    <name evidence="1" type="ORF">BofuT4_P030060.1</name>
</gene>
<accession>G2Y954</accession>